<feature type="domain" description="Carbohydrate kinase PfkB" evidence="7">
    <location>
        <begin position="15"/>
        <end position="293"/>
    </location>
</feature>
<proteinExistence type="inferred from homology"/>
<keyword evidence="5" id="KW-0067">ATP-binding</keyword>
<dbReference type="InterPro" id="IPR002173">
    <property type="entry name" value="Carboh/pur_kinase_PfkB_CS"/>
</dbReference>
<keyword evidence="8" id="KW-0614">Plasmid</keyword>
<dbReference type="GO" id="GO:0005524">
    <property type="term" value="F:ATP binding"/>
    <property type="evidence" value="ECO:0007669"/>
    <property type="project" value="UniProtKB-KW"/>
</dbReference>
<geneLocation type="plasmid" evidence="9">
    <name>pcme4a9ii</name>
</geneLocation>
<evidence type="ECO:0000256" key="2">
    <source>
        <dbReference type="ARBA" id="ARBA00022679"/>
    </source>
</evidence>
<dbReference type="STRING" id="450378.GCA_001661675_03852"/>
<dbReference type="PANTHER" id="PTHR46566:SF2">
    <property type="entry name" value="ATP-DEPENDENT 6-PHOSPHOFRUCTOKINASE ISOZYME 2"/>
    <property type="match status" value="1"/>
</dbReference>
<evidence type="ECO:0000313" key="8">
    <source>
        <dbReference type="EMBL" id="ARU18450.1"/>
    </source>
</evidence>
<evidence type="ECO:0000256" key="4">
    <source>
        <dbReference type="ARBA" id="ARBA00022777"/>
    </source>
</evidence>
<sequence length="313" mass="33037">MKTIVTLTLNPSIDGSAEADLVRPVHKIRTSDERYDPGGGGINVARVIRELGGPALAMYLAGGATGSVLDDLLETALIAHRRIPIEDHTRISHAVFERSSGEEYRFVPAGPLVMEWEWRAILEALEDIDCEYLVASGSLPRAVPDDFYETVAALAHRKGIRLVLDTSGSALRAGLVRGVHLVKPSLGELEALAGRRLADGAAQEAAARELIDAGSAEMVALTLGRDGALLVTAQAAIRQPALDVVAKSAVGAGDSFVAAMTLALAQGRDEQDAFAYGMAAGAAAVLSPGTGLCRREDVERLYGELTRQIAPRP</sequence>
<dbReference type="InterPro" id="IPR011611">
    <property type="entry name" value="PfkB_dom"/>
</dbReference>
<keyword evidence="4 8" id="KW-0418">Kinase</keyword>
<dbReference type="Pfam" id="PF00294">
    <property type="entry name" value="PfkB"/>
    <property type="match status" value="1"/>
</dbReference>
<evidence type="ECO:0000256" key="3">
    <source>
        <dbReference type="ARBA" id="ARBA00022741"/>
    </source>
</evidence>
<dbReference type="InterPro" id="IPR029056">
    <property type="entry name" value="Ribokinase-like"/>
</dbReference>
<dbReference type="Gene3D" id="3.40.1190.20">
    <property type="match status" value="1"/>
</dbReference>
<dbReference type="PANTHER" id="PTHR46566">
    <property type="entry name" value="1-PHOSPHOFRUCTOKINASE-RELATED"/>
    <property type="match status" value="1"/>
</dbReference>
<accession>A0A217EZ78</accession>
<keyword evidence="2 6" id="KW-0808">Transferase</keyword>
<dbReference type="Proteomes" id="UP000195807">
    <property type="component" value="Plasmid pCME4A9II"/>
</dbReference>
<dbReference type="AlphaFoldDB" id="A0A217EZ78"/>
<organism evidence="8 9">
    <name type="scientific">Croceicoccus marinus</name>
    <dbReference type="NCBI Taxonomy" id="450378"/>
    <lineage>
        <taxon>Bacteria</taxon>
        <taxon>Pseudomonadati</taxon>
        <taxon>Pseudomonadota</taxon>
        <taxon>Alphaproteobacteria</taxon>
        <taxon>Sphingomonadales</taxon>
        <taxon>Erythrobacteraceae</taxon>
        <taxon>Croceicoccus</taxon>
    </lineage>
</organism>
<dbReference type="PROSITE" id="PS00583">
    <property type="entry name" value="PFKB_KINASES_1"/>
    <property type="match status" value="1"/>
</dbReference>
<dbReference type="SUPFAM" id="SSF53613">
    <property type="entry name" value="Ribokinase-like"/>
    <property type="match status" value="1"/>
</dbReference>
<protein>
    <recommendedName>
        <fullName evidence="6">Phosphofructokinase</fullName>
    </recommendedName>
</protein>
<dbReference type="PIRSF" id="PIRSF000535">
    <property type="entry name" value="1PFK/6PFK/LacC"/>
    <property type="match status" value="1"/>
</dbReference>
<gene>
    <name evidence="8" type="ORF">A9D14_19205</name>
</gene>
<dbReference type="GO" id="GO:0003872">
    <property type="term" value="F:6-phosphofructokinase activity"/>
    <property type="evidence" value="ECO:0007669"/>
    <property type="project" value="TreeGrafter"/>
</dbReference>
<dbReference type="NCBIfam" id="TIGR03168">
    <property type="entry name" value="1-PFK"/>
    <property type="match status" value="1"/>
</dbReference>
<evidence type="ECO:0000256" key="1">
    <source>
        <dbReference type="ARBA" id="ARBA00010688"/>
    </source>
</evidence>
<dbReference type="RefSeq" id="WP_066850933.1">
    <property type="nucleotide sequence ID" value="NZ_CP019604.1"/>
</dbReference>
<dbReference type="EMBL" id="CP019604">
    <property type="protein sequence ID" value="ARU18450.1"/>
    <property type="molecule type" value="Genomic_DNA"/>
</dbReference>
<evidence type="ECO:0000313" key="9">
    <source>
        <dbReference type="Proteomes" id="UP000195807"/>
    </source>
</evidence>
<evidence type="ECO:0000259" key="7">
    <source>
        <dbReference type="Pfam" id="PF00294"/>
    </source>
</evidence>
<evidence type="ECO:0000256" key="6">
    <source>
        <dbReference type="PIRNR" id="PIRNR000535"/>
    </source>
</evidence>
<keyword evidence="9" id="KW-1185">Reference proteome</keyword>
<keyword evidence="3" id="KW-0547">Nucleotide-binding</keyword>
<dbReference type="KEGG" id="cman:A9D14_19205"/>
<dbReference type="InterPro" id="IPR017583">
    <property type="entry name" value="Tagatose/fructose_Pkinase"/>
</dbReference>
<name>A0A217EZ78_9SPHN</name>
<dbReference type="GO" id="GO:0005829">
    <property type="term" value="C:cytosol"/>
    <property type="evidence" value="ECO:0007669"/>
    <property type="project" value="TreeGrafter"/>
</dbReference>
<reference evidence="8 9" key="1">
    <citation type="submission" date="2017-01" db="EMBL/GenBank/DDBJ databases">
        <title>Complete genome sequence of esterase-producing bacterium Croceicoccus marinus E4A9.</title>
        <authorList>
            <person name="Wu Y.-H."/>
            <person name="Cheng H."/>
            <person name="Xu L."/>
            <person name="Huo Y.-Y."/>
            <person name="Wang C.-S."/>
            <person name="Xu X.-W."/>
        </authorList>
    </citation>
    <scope>NUCLEOTIDE SEQUENCE [LARGE SCALE GENOMIC DNA]</scope>
    <source>
        <strain evidence="8 9">E4A9</strain>
        <plasmid evidence="9">Plasmid pcme4a9ii</plasmid>
    </source>
</reference>
<dbReference type="CDD" id="cd01164">
    <property type="entry name" value="FruK_PfkB_like"/>
    <property type="match status" value="1"/>
</dbReference>
<dbReference type="OrthoDB" id="9801219at2"/>
<comment type="similarity">
    <text evidence="1 6">Belongs to the carbohydrate kinase PfkB family.</text>
</comment>
<evidence type="ECO:0000256" key="5">
    <source>
        <dbReference type="ARBA" id="ARBA00022840"/>
    </source>
</evidence>
<dbReference type="FunFam" id="3.40.1190.20:FF:000001">
    <property type="entry name" value="Phosphofructokinase"/>
    <property type="match status" value="1"/>
</dbReference>